<dbReference type="InterPro" id="IPR036755">
    <property type="entry name" value="SRS_dom_sf"/>
</dbReference>
<dbReference type="Gene3D" id="2.60.40.1320">
    <property type="entry name" value="SRS domain"/>
    <property type="match status" value="2"/>
</dbReference>
<dbReference type="GeneID" id="94424950"/>
<feature type="domain" description="SRS" evidence="2">
    <location>
        <begin position="189"/>
        <end position="297"/>
    </location>
</feature>
<dbReference type="InterPro" id="IPR007226">
    <property type="entry name" value="SRS_dom"/>
</dbReference>
<name>A0A2C6L881_9APIC</name>
<evidence type="ECO:0000256" key="1">
    <source>
        <dbReference type="SAM" id="SignalP"/>
    </source>
</evidence>
<evidence type="ECO:0000259" key="2">
    <source>
        <dbReference type="Pfam" id="PF04092"/>
    </source>
</evidence>
<comment type="caution">
    <text evidence="3">The sequence shown here is derived from an EMBL/GenBank/DDBJ whole genome shotgun (WGS) entry which is preliminary data.</text>
</comment>
<dbReference type="VEuPathDB" id="ToxoDB:CSUI_001533"/>
<feature type="signal peptide" evidence="1">
    <location>
        <begin position="1"/>
        <end position="22"/>
    </location>
</feature>
<evidence type="ECO:0000313" key="4">
    <source>
        <dbReference type="Proteomes" id="UP000221165"/>
    </source>
</evidence>
<dbReference type="Pfam" id="PF04092">
    <property type="entry name" value="SAG"/>
    <property type="match status" value="2"/>
</dbReference>
<dbReference type="EMBL" id="MIGC01000613">
    <property type="protein sequence ID" value="PHJ24617.1"/>
    <property type="molecule type" value="Genomic_DNA"/>
</dbReference>
<proteinExistence type="predicted"/>
<keyword evidence="4" id="KW-1185">Reference proteome</keyword>
<dbReference type="Proteomes" id="UP000221165">
    <property type="component" value="Unassembled WGS sequence"/>
</dbReference>
<dbReference type="GO" id="GO:0016020">
    <property type="term" value="C:membrane"/>
    <property type="evidence" value="ECO:0007669"/>
    <property type="project" value="InterPro"/>
</dbReference>
<reference evidence="3 4" key="1">
    <citation type="journal article" date="2017" name="Int. J. Parasitol.">
        <title>The genome of the protozoan parasite Cystoisospora suis and a reverse vaccinology approach to identify vaccine candidates.</title>
        <authorList>
            <person name="Palmieri N."/>
            <person name="Shrestha A."/>
            <person name="Ruttkowski B."/>
            <person name="Beck T."/>
            <person name="Vogl C."/>
            <person name="Tomley F."/>
            <person name="Blake D.P."/>
            <person name="Joachim A."/>
        </authorList>
    </citation>
    <scope>NUCLEOTIDE SEQUENCE [LARGE SCALE GENOMIC DNA]</scope>
    <source>
        <strain evidence="3 4">Wien I</strain>
    </source>
</reference>
<gene>
    <name evidence="3" type="ORF">CSUI_001533</name>
</gene>
<dbReference type="AlphaFoldDB" id="A0A2C6L881"/>
<accession>A0A2C6L881</accession>
<sequence>MDRYIVWCAIIAVAVTVPVAEPSDLPEPSLSGPNIGEVGTSEVEVGVNERRLLQEEPAEVDCIPQDKSSSPAAPKTVTIGEYTYQARINCGSAANAKLDPPADDPKNPARDCYPDATCAKPTDIAKILGGVGGTVVKNPQSGKYIVTLDTIWNRKKVLYYKCKEGDTKECLVAVKLPPVPKENKCILYKQIELKITESQKSVNFICEEPGLLEPVEPVKNVYDGRTCGDVMALSSLVPTSRLENQATPDGTLYTLSVDKLPATAVKLCYVCKFPEPADPKTPTLTYPRRVPCPVLIDVEATTETPTGKSVGSTTLASGVVAASTLALITTVEM</sequence>
<dbReference type="RefSeq" id="XP_067926289.1">
    <property type="nucleotide sequence ID" value="XM_068061739.1"/>
</dbReference>
<protein>
    <submittedName>
        <fullName evidence="3">Sag-related sequence srs53f</fullName>
    </submittedName>
</protein>
<keyword evidence="1" id="KW-0732">Signal</keyword>
<organism evidence="3 4">
    <name type="scientific">Cystoisospora suis</name>
    <dbReference type="NCBI Taxonomy" id="483139"/>
    <lineage>
        <taxon>Eukaryota</taxon>
        <taxon>Sar</taxon>
        <taxon>Alveolata</taxon>
        <taxon>Apicomplexa</taxon>
        <taxon>Conoidasida</taxon>
        <taxon>Coccidia</taxon>
        <taxon>Eucoccidiorida</taxon>
        <taxon>Eimeriorina</taxon>
        <taxon>Sarcocystidae</taxon>
        <taxon>Cystoisospora</taxon>
    </lineage>
</organism>
<feature type="domain" description="SRS" evidence="2">
    <location>
        <begin position="60"/>
        <end position="175"/>
    </location>
</feature>
<evidence type="ECO:0000313" key="3">
    <source>
        <dbReference type="EMBL" id="PHJ24617.1"/>
    </source>
</evidence>
<feature type="chain" id="PRO_5012587000" evidence="1">
    <location>
        <begin position="23"/>
        <end position="333"/>
    </location>
</feature>